<keyword evidence="3" id="KW-1185">Reference proteome</keyword>
<dbReference type="EnsemblFungi" id="CEF86113">
    <property type="protein sequence ID" value="CEF86113"/>
    <property type="gene ID" value="FGRRES_15291"/>
</dbReference>
<evidence type="ECO:0000313" key="1">
    <source>
        <dbReference type="EMBL" id="CEF86113.1"/>
    </source>
</evidence>
<dbReference type="AlphaFoldDB" id="A0A0E0SI50"/>
<gene>
    <name evidence="1" type="ORF">FGRAMPH1_01T17617</name>
</gene>
<proteinExistence type="predicted"/>
<dbReference type="Proteomes" id="UP000070720">
    <property type="component" value="Chromosome 3"/>
</dbReference>
<reference evidence="1 3" key="4">
    <citation type="journal article" date="2015" name="BMC Genomics">
        <title>The completed genome sequence of the pathogenic ascomycete fungus Fusarium graminearum.</title>
        <authorList>
            <person name="King R."/>
            <person name="Urban M."/>
            <person name="Hammond-Kosack M.C."/>
            <person name="Hassani-Pak K."/>
            <person name="Hammond-Kosack K.E."/>
        </authorList>
    </citation>
    <scope>NUCLEOTIDE SEQUENCE [LARGE SCALE GENOMIC DNA]</scope>
    <source>
        <strain evidence="3">ATCC MYA-4620 / CBS 123657 / FGSC 9075 / NRRL 31084 / PH-1</strain>
        <strain evidence="1">PH-1</strain>
    </source>
</reference>
<dbReference type="EMBL" id="HG970334">
    <property type="protein sequence ID" value="CEF86113.1"/>
    <property type="molecule type" value="Genomic_DNA"/>
</dbReference>
<reference key="3">
    <citation type="submission" date="2014-02" db="EMBL/GenBank/DDBJ databases">
        <title>A revised Fusarium graminearum genomic reference sequence using whole shotgun re-sequencing.</title>
        <authorList>
            <person name="King R."/>
            <person name="Urban M."/>
            <person name="Hassani-Pak K."/>
            <person name="Hammond-Kosack K."/>
        </authorList>
    </citation>
    <scope>NUCLEOTIDE SEQUENCE</scope>
    <source>
        <strain>PH-1</strain>
    </source>
</reference>
<accession>A0A0E0SI50</accession>
<reference evidence="2 3" key="2">
    <citation type="journal article" date="2010" name="Nature">
        <title>Comparative genomics reveals mobile pathogenicity chromosomes in Fusarium.</title>
        <authorList>
            <person name="Ma L.J."/>
            <person name="van der Does H.C."/>
            <person name="Borkovich K.A."/>
            <person name="Coleman J.J."/>
            <person name="Daboussi M.J."/>
            <person name="Di Pietro A."/>
            <person name="Dufresne M."/>
            <person name="Freitag M."/>
            <person name="Grabherr M."/>
            <person name="Henrissat B."/>
            <person name="Houterman P.M."/>
            <person name="Kang S."/>
            <person name="Shim W.B."/>
            <person name="Woloshuk C."/>
            <person name="Xie X."/>
            <person name="Xu J.R."/>
            <person name="Antoniw J."/>
            <person name="Baker S.E."/>
            <person name="Bluhm B.H."/>
            <person name="Breakspear A."/>
            <person name="Brown D.W."/>
            <person name="Butchko R.A."/>
            <person name="Chapman S."/>
            <person name="Coulson R."/>
            <person name="Coutinho P.M."/>
            <person name="Danchin E.G."/>
            <person name="Diener A."/>
            <person name="Gale L.R."/>
            <person name="Gardiner D.M."/>
            <person name="Goff S."/>
            <person name="Hammond-Kosack K.E."/>
            <person name="Hilburn K."/>
            <person name="Hua-Van A."/>
            <person name="Jonkers W."/>
            <person name="Kazan K."/>
            <person name="Kodira C.D."/>
            <person name="Koehrsen M."/>
            <person name="Kumar L."/>
            <person name="Lee Y.H."/>
            <person name="Li L."/>
            <person name="Manners J.M."/>
            <person name="Miranda-Saavedra D."/>
            <person name="Mukherjee M."/>
            <person name="Park G."/>
            <person name="Park J."/>
            <person name="Park S.Y."/>
            <person name="Proctor R.H."/>
            <person name="Regev A."/>
            <person name="Ruiz-Roldan M.C."/>
            <person name="Sain D."/>
            <person name="Sakthikumar S."/>
            <person name="Sykes S."/>
            <person name="Schwartz D.C."/>
            <person name="Turgeon B.G."/>
            <person name="Wapinski I."/>
            <person name="Yoder O."/>
            <person name="Young S."/>
            <person name="Zeng Q."/>
            <person name="Zhou S."/>
            <person name="Galagan J."/>
            <person name="Cuomo C.A."/>
            <person name="Kistler H.C."/>
            <person name="Rep M."/>
        </authorList>
    </citation>
    <scope>GENOME REANNOTATION</scope>
    <source>
        <strain evidence="3">ATCC MYA-4620 / CBS 123657 / FGSC 9075 / NRRL 31084 / PH-1</strain>
        <strain evidence="2">PH-1 / ATCC MYA-4620 / FGSC 9075 / NRRL 31084</strain>
    </source>
</reference>
<evidence type="ECO:0000313" key="2">
    <source>
        <dbReference type="EnsemblFungi" id="CEF86113"/>
    </source>
</evidence>
<evidence type="ECO:0000313" key="3">
    <source>
        <dbReference type="Proteomes" id="UP000070720"/>
    </source>
</evidence>
<reference evidence="2 3" key="1">
    <citation type="journal article" date="2007" name="Science">
        <title>The Fusarium graminearum genome reveals a link between localized polymorphism and pathogen specialization.</title>
        <authorList>
            <person name="Cuomo C.A."/>
            <person name="Gueldener U."/>
            <person name="Xu J.-R."/>
            <person name="Trail F."/>
            <person name="Turgeon B.G."/>
            <person name="Di Pietro A."/>
            <person name="Walton J.D."/>
            <person name="Ma L.-J."/>
            <person name="Baker S.E."/>
            <person name="Rep M."/>
            <person name="Adam G."/>
            <person name="Antoniw J."/>
            <person name="Baldwin T."/>
            <person name="Calvo S.E."/>
            <person name="Chang Y.-L."/>
            <person name="DeCaprio D."/>
            <person name="Gale L.R."/>
            <person name="Gnerre S."/>
            <person name="Goswami R.S."/>
            <person name="Hammond-Kosack K."/>
            <person name="Harris L.J."/>
            <person name="Hilburn K."/>
            <person name="Kennell J.C."/>
            <person name="Kroken S."/>
            <person name="Magnuson J.K."/>
            <person name="Mannhaupt G."/>
            <person name="Mauceli E.W."/>
            <person name="Mewes H.-W."/>
            <person name="Mitterbauer R."/>
            <person name="Muehlbauer G."/>
            <person name="Muensterkoetter M."/>
            <person name="Nelson D."/>
            <person name="O'Donnell K."/>
            <person name="Ouellet T."/>
            <person name="Qi W."/>
            <person name="Quesneville H."/>
            <person name="Roncero M.I.G."/>
            <person name="Seong K.-Y."/>
            <person name="Tetko I.V."/>
            <person name="Urban M."/>
            <person name="Waalwijk C."/>
            <person name="Ward T.J."/>
            <person name="Yao J."/>
            <person name="Birren B.W."/>
            <person name="Kistler H.C."/>
        </authorList>
    </citation>
    <scope>NUCLEOTIDE SEQUENCE [LARGE SCALE GENOMIC DNA]</scope>
    <source>
        <strain evidence="3">ATCC MYA-4620 / CBS 123657 / FGSC 9075 / NRRL 31084 / PH-1</strain>
        <strain evidence="2">PH-1 / ATCC MYA-4620 / FGSC 9075 / NRRL 31084</strain>
    </source>
</reference>
<dbReference type="VEuPathDB" id="FungiDB:FGRAMPH1_01G17617"/>
<reference evidence="2" key="5">
    <citation type="submission" date="2017-01" db="UniProtKB">
        <authorList>
            <consortium name="EnsemblFungi"/>
        </authorList>
    </citation>
    <scope>IDENTIFICATION</scope>
    <source>
        <strain evidence="2">PH-1 / ATCC MYA-4620 / FGSC 9075 / NRRL 31084</strain>
    </source>
</reference>
<protein>
    <submittedName>
        <fullName evidence="1">Chromosome 3, complete genome</fullName>
    </submittedName>
</protein>
<dbReference type="InParanoid" id="A0A0E0SI50"/>
<organism evidence="2">
    <name type="scientific">Gibberella zeae (strain ATCC MYA-4620 / CBS 123657 / FGSC 9075 / NRRL 31084 / PH-1)</name>
    <name type="common">Wheat head blight fungus</name>
    <name type="synonym">Fusarium graminearum</name>
    <dbReference type="NCBI Taxonomy" id="229533"/>
    <lineage>
        <taxon>Eukaryota</taxon>
        <taxon>Fungi</taxon>
        <taxon>Dikarya</taxon>
        <taxon>Ascomycota</taxon>
        <taxon>Pezizomycotina</taxon>
        <taxon>Sordariomycetes</taxon>
        <taxon>Hypocreomycetidae</taxon>
        <taxon>Hypocreales</taxon>
        <taxon>Nectriaceae</taxon>
        <taxon>Fusarium</taxon>
    </lineage>
</organism>
<name>A0A0E0SI50_GIBZE</name>
<sequence>MRKIELVPNAVALTDCIDKQGKRGVGVVEAAGVLEGPPQRTGVAGQKFSSVGDMEGRAAFFTSPPQSGLS</sequence>